<evidence type="ECO:0000313" key="2">
    <source>
        <dbReference type="Proteomes" id="UP001458880"/>
    </source>
</evidence>
<proteinExistence type="predicted"/>
<keyword evidence="2" id="KW-1185">Reference proteome</keyword>
<comment type="caution">
    <text evidence="1">The sequence shown here is derived from an EMBL/GenBank/DDBJ whole genome shotgun (WGS) entry which is preliminary data.</text>
</comment>
<protein>
    <recommendedName>
        <fullName evidence="3">F-box protein</fullName>
    </recommendedName>
</protein>
<organism evidence="1 2">
    <name type="scientific">Popillia japonica</name>
    <name type="common">Japanese beetle</name>
    <dbReference type="NCBI Taxonomy" id="7064"/>
    <lineage>
        <taxon>Eukaryota</taxon>
        <taxon>Metazoa</taxon>
        <taxon>Ecdysozoa</taxon>
        <taxon>Arthropoda</taxon>
        <taxon>Hexapoda</taxon>
        <taxon>Insecta</taxon>
        <taxon>Pterygota</taxon>
        <taxon>Neoptera</taxon>
        <taxon>Endopterygota</taxon>
        <taxon>Coleoptera</taxon>
        <taxon>Polyphaga</taxon>
        <taxon>Scarabaeiformia</taxon>
        <taxon>Scarabaeidae</taxon>
        <taxon>Rutelinae</taxon>
        <taxon>Popillia</taxon>
    </lineage>
</organism>
<accession>A0AAW1JWD7</accession>
<name>A0AAW1JWD7_POPJA</name>
<evidence type="ECO:0000313" key="1">
    <source>
        <dbReference type="EMBL" id="KAK9709042.1"/>
    </source>
</evidence>
<dbReference type="EMBL" id="JASPKY010000318">
    <property type="protein sequence ID" value="KAK9709042.1"/>
    <property type="molecule type" value="Genomic_DNA"/>
</dbReference>
<reference evidence="1 2" key="1">
    <citation type="journal article" date="2024" name="BMC Genomics">
        <title>De novo assembly and annotation of Popillia japonica's genome with initial clues to its potential as an invasive pest.</title>
        <authorList>
            <person name="Cucini C."/>
            <person name="Boschi S."/>
            <person name="Funari R."/>
            <person name="Cardaioli E."/>
            <person name="Iannotti N."/>
            <person name="Marturano G."/>
            <person name="Paoli F."/>
            <person name="Bruttini M."/>
            <person name="Carapelli A."/>
            <person name="Frati F."/>
            <person name="Nardi F."/>
        </authorList>
    </citation>
    <scope>NUCLEOTIDE SEQUENCE [LARGE SCALE GENOMIC DNA]</scope>
    <source>
        <strain evidence="1">DMR45628</strain>
    </source>
</reference>
<dbReference type="AlphaFoldDB" id="A0AAW1JWD7"/>
<evidence type="ECO:0008006" key="3">
    <source>
        <dbReference type="Google" id="ProtNLM"/>
    </source>
</evidence>
<gene>
    <name evidence="1" type="ORF">QE152_g26841</name>
</gene>
<sequence>MKVVSVNAVDGFVGCQYTTFSRNKTKRYHFHGQCSGWICWMPIHNIFSKQDQEIPLPPAVTTLNHHPSSGLLYFYCKQHRVTGFFSILDNAWGVEVEGFHALDKLYFLDRLHEGCVGQCSEWICWMPIHKIFSKQDQGTPLPSAVTTLNHHPSSGLLYFYCKQHRVTGFFSILDWICWMPIHKIFSKQDQGTPLPSAVTTLNHHPSSGLLYLYCKQHRVTGFFSILDKAWGVEVEGFQLGAWKLKASTP</sequence>
<dbReference type="Proteomes" id="UP001458880">
    <property type="component" value="Unassembled WGS sequence"/>
</dbReference>